<sequence length="1441" mass="160791">MGKDDSGSSEVKTTTLHPAYTVTNIQTKIRTLDGTKVTYSSWTKLFRLHAKAYKVLDHIDDTPAPKETDPTYLQWVEIDALVLQWIYSTLSDELMVRILESDTTAQEAWNKLKANFLNNKGSRAAALEQEFSNLTLAASSSMEAYCQKLKDLADQLGDVDNPVTEARLVLQMVRGLPPEFDVVGAYINQSSPSWETARSMLQLEQHRQTARQNQTHTVLAAPTSVDQSSPNATAGQRSQTPSNNNYSGRGAGSRGRGSTTRGRGRSFRGRGGRGHQNWNHGNQWHQQSWNSSQPWNPPPSPYPSYGPSQSTNHWANHTYGSSPVFEPTTQQGPTGPPSMQPSGPMPTSSPQFAGYSDYNPSDLAQTMQQVHLNSNDPSWYMDSGASTHLTSDQGKLSSSMTTSPVTSIFVGNGSSIPIHGSGHASFTTPSHSYALKNILFTPSIIKNLLSVRKFTIDNQTSVEFDPYGFSIKDLKTGDLLSRHDSTGDLYPFTTPSSASALLATSHDRWHARLGHPGAPVLDLLRSKFSISCNKPTTSSLCNACQLSKHTRLPFYDSQSVTYAPFDIIHCDLWTSPVLSKTGYKYYMVLIDNFTHYVWVYPLKYKSDTFLTFTKFHKLIHTQFNRAIKSFQCDLGGEFDNNEFKSFAQTHGLVFRFSCPQTSQQNGRAERMIRRINDIIRTLLTHAFLPHSFWVEALHTAAYLHNILPTKRLNFSTPAFSLYGRQPSYDHLRTFGCTCYPNTSATQSHKLQPRSVKCVFLGYPENFRGYRCFDPATGKVHLSRHVTFDETSFPFAKTPPPSLDFLDDPPLHAFPYSTPTPSTTPTLSTTPTQPPIPPPSIPSSPQPPTLTYSRRSKVPPTTTDPLTPAIPPSINTPSPTSTQSQSTPPQPPHPPTHPMTTRARAGVTKPIARLNLHTTSNPPISPIPKSISAAMSDPNWLRAMEDEFRALQVNKTWELVPRPTDSPVIRCMWLFRHKFKADGSLDRYKARLVVNGKSQTVGIDCLETFSPVVKPATIRTVLSLAVSQAWPIHQLDVKNAFLHGDLHETVFMHQPPGFVDTRFPSHVCHLRKSLYGLKQAPRAWYTRFASFITSRGFKSSICDSSLFVYQHGRHRAYLLLYVDDIILTASDPSVLRSIITSLSQEFAMTDLGALHHFLGITATRDKHGLFLSQASYTRDILQRAAMASCKPCATPVDTSTKLSATDGEPLADGTLYRTLAGALQYLTFTRPDIAYVVQQVCLFMHAPREPHFQFMKKIFRYLQGTIDYGLQLVATSTDTLTAYSDADWGGCPDSRRSTSGYCVFLGNNLVSWSSKRQPTISRSSAEAEYRGVANAVSETTWLRNLLLELHVPLHKATVVYCDNVSAVYLSQNPVQHRRTKHVEIDIHFVREKVRLGHVRVLHIPATMQYADIFTKGLPRYLYQQFRSSLSVGPFPAPTAGEY</sequence>
<protein>
    <submittedName>
        <fullName evidence="1">Uncharacterized protein</fullName>
    </submittedName>
</protein>
<keyword evidence="2" id="KW-1185">Reference proteome</keyword>
<organism evidence="1 2">
    <name type="scientific">Cichorium intybus</name>
    <name type="common">Chicory</name>
    <dbReference type="NCBI Taxonomy" id="13427"/>
    <lineage>
        <taxon>Eukaryota</taxon>
        <taxon>Viridiplantae</taxon>
        <taxon>Streptophyta</taxon>
        <taxon>Embryophyta</taxon>
        <taxon>Tracheophyta</taxon>
        <taxon>Spermatophyta</taxon>
        <taxon>Magnoliopsida</taxon>
        <taxon>eudicotyledons</taxon>
        <taxon>Gunneridae</taxon>
        <taxon>Pentapetalae</taxon>
        <taxon>asterids</taxon>
        <taxon>campanulids</taxon>
        <taxon>Asterales</taxon>
        <taxon>Asteraceae</taxon>
        <taxon>Cichorioideae</taxon>
        <taxon>Cichorieae</taxon>
        <taxon>Cichoriinae</taxon>
        <taxon>Cichorium</taxon>
    </lineage>
</organism>
<gene>
    <name evidence="1" type="ORF">L2E82_32313</name>
</gene>
<dbReference type="Proteomes" id="UP001055811">
    <property type="component" value="Linkage Group LG06"/>
</dbReference>
<name>A0ACB9BH62_CICIN</name>
<evidence type="ECO:0000313" key="2">
    <source>
        <dbReference type="Proteomes" id="UP001055811"/>
    </source>
</evidence>
<reference evidence="2" key="1">
    <citation type="journal article" date="2022" name="Mol. Ecol. Resour.">
        <title>The genomes of chicory, endive, great burdock and yacon provide insights into Asteraceae palaeo-polyploidization history and plant inulin production.</title>
        <authorList>
            <person name="Fan W."/>
            <person name="Wang S."/>
            <person name="Wang H."/>
            <person name="Wang A."/>
            <person name="Jiang F."/>
            <person name="Liu H."/>
            <person name="Zhao H."/>
            <person name="Xu D."/>
            <person name="Zhang Y."/>
        </authorList>
    </citation>
    <scope>NUCLEOTIDE SEQUENCE [LARGE SCALE GENOMIC DNA]</scope>
    <source>
        <strain evidence="2">cv. Punajuju</strain>
    </source>
</reference>
<accession>A0ACB9BH62</accession>
<proteinExistence type="predicted"/>
<dbReference type="EMBL" id="CM042014">
    <property type="protein sequence ID" value="KAI3721305.1"/>
    <property type="molecule type" value="Genomic_DNA"/>
</dbReference>
<comment type="caution">
    <text evidence="1">The sequence shown here is derived from an EMBL/GenBank/DDBJ whole genome shotgun (WGS) entry which is preliminary data.</text>
</comment>
<evidence type="ECO:0000313" key="1">
    <source>
        <dbReference type="EMBL" id="KAI3721305.1"/>
    </source>
</evidence>
<reference evidence="1 2" key="2">
    <citation type="journal article" date="2022" name="Mol. Ecol. Resour.">
        <title>The genomes of chicory, endive, great burdock and yacon provide insights into Asteraceae paleo-polyploidization history and plant inulin production.</title>
        <authorList>
            <person name="Fan W."/>
            <person name="Wang S."/>
            <person name="Wang H."/>
            <person name="Wang A."/>
            <person name="Jiang F."/>
            <person name="Liu H."/>
            <person name="Zhao H."/>
            <person name="Xu D."/>
            <person name="Zhang Y."/>
        </authorList>
    </citation>
    <scope>NUCLEOTIDE SEQUENCE [LARGE SCALE GENOMIC DNA]</scope>
    <source>
        <strain evidence="2">cv. Punajuju</strain>
        <tissue evidence="1">Leaves</tissue>
    </source>
</reference>